<gene>
    <name evidence="8" type="ORF">BAR1_08300</name>
</gene>
<keyword evidence="3 6" id="KW-0812">Transmembrane</keyword>
<dbReference type="SUPFAM" id="SSF103481">
    <property type="entry name" value="Multidrug resistance efflux transporter EmrE"/>
    <property type="match status" value="2"/>
</dbReference>
<accession>A0A347UGF4</accession>
<dbReference type="AlphaFoldDB" id="A0A347UGF4"/>
<evidence type="ECO:0000313" key="9">
    <source>
        <dbReference type="Proteomes" id="UP000261704"/>
    </source>
</evidence>
<dbReference type="OrthoDB" id="9810329at2"/>
<evidence type="ECO:0000259" key="7">
    <source>
        <dbReference type="Pfam" id="PF00892"/>
    </source>
</evidence>
<evidence type="ECO:0000256" key="1">
    <source>
        <dbReference type="ARBA" id="ARBA00004141"/>
    </source>
</evidence>
<evidence type="ECO:0000256" key="5">
    <source>
        <dbReference type="ARBA" id="ARBA00023136"/>
    </source>
</evidence>
<dbReference type="GO" id="GO:0016020">
    <property type="term" value="C:membrane"/>
    <property type="evidence" value="ECO:0007669"/>
    <property type="project" value="UniProtKB-SubCell"/>
</dbReference>
<feature type="transmembrane region" description="Helical" evidence="6">
    <location>
        <begin position="38"/>
        <end position="59"/>
    </location>
</feature>
<dbReference type="Gene3D" id="1.10.3730.20">
    <property type="match status" value="1"/>
</dbReference>
<feature type="domain" description="EamA" evidence="7">
    <location>
        <begin position="147"/>
        <end position="278"/>
    </location>
</feature>
<comment type="subcellular location">
    <subcellularLocation>
        <location evidence="1">Membrane</location>
        <topology evidence="1">Multi-pass membrane protein</topology>
    </subcellularLocation>
</comment>
<dbReference type="RefSeq" id="WP_118942588.1">
    <property type="nucleotide sequence ID" value="NZ_CP032125.1"/>
</dbReference>
<organism evidence="8 9">
    <name type="scientific">Profundibacter amoris</name>
    <dbReference type="NCBI Taxonomy" id="2171755"/>
    <lineage>
        <taxon>Bacteria</taxon>
        <taxon>Pseudomonadati</taxon>
        <taxon>Pseudomonadota</taxon>
        <taxon>Alphaproteobacteria</taxon>
        <taxon>Rhodobacterales</taxon>
        <taxon>Paracoccaceae</taxon>
        <taxon>Profundibacter</taxon>
    </lineage>
</organism>
<dbReference type="InterPro" id="IPR000620">
    <property type="entry name" value="EamA_dom"/>
</dbReference>
<evidence type="ECO:0000256" key="4">
    <source>
        <dbReference type="ARBA" id="ARBA00022989"/>
    </source>
</evidence>
<comment type="similarity">
    <text evidence="2">Belongs to the drug/metabolite transporter (DMT) superfamily. 10 TMS drug/metabolite exporter (DME) (TC 2.A.7.3) family.</text>
</comment>
<feature type="transmembrane region" description="Helical" evidence="6">
    <location>
        <begin position="122"/>
        <end position="141"/>
    </location>
</feature>
<dbReference type="EMBL" id="CP032125">
    <property type="protein sequence ID" value="AXX97932.1"/>
    <property type="molecule type" value="Genomic_DNA"/>
</dbReference>
<dbReference type="KEGG" id="pamo:BAR1_08300"/>
<proteinExistence type="inferred from homology"/>
<feature type="transmembrane region" description="Helical" evidence="6">
    <location>
        <begin position="262"/>
        <end position="279"/>
    </location>
</feature>
<feature type="transmembrane region" description="Helical" evidence="6">
    <location>
        <begin position="147"/>
        <end position="166"/>
    </location>
</feature>
<evidence type="ECO:0000256" key="3">
    <source>
        <dbReference type="ARBA" id="ARBA00022692"/>
    </source>
</evidence>
<keyword evidence="4 6" id="KW-1133">Transmembrane helix</keyword>
<keyword evidence="5 6" id="KW-0472">Membrane</keyword>
<name>A0A347UGF4_9RHOB</name>
<evidence type="ECO:0000256" key="2">
    <source>
        <dbReference type="ARBA" id="ARBA00009853"/>
    </source>
</evidence>
<protein>
    <submittedName>
        <fullName evidence="8">DMT family transporter</fullName>
    </submittedName>
</protein>
<feature type="transmembrane region" description="Helical" evidence="6">
    <location>
        <begin position="207"/>
        <end position="225"/>
    </location>
</feature>
<dbReference type="Pfam" id="PF00892">
    <property type="entry name" value="EamA"/>
    <property type="match status" value="2"/>
</dbReference>
<dbReference type="PANTHER" id="PTHR22911">
    <property type="entry name" value="ACYL-MALONYL CONDENSING ENZYME-RELATED"/>
    <property type="match status" value="1"/>
</dbReference>
<dbReference type="InterPro" id="IPR037185">
    <property type="entry name" value="EmrE-like"/>
</dbReference>
<dbReference type="Proteomes" id="UP000261704">
    <property type="component" value="Chromosome"/>
</dbReference>
<evidence type="ECO:0000256" key="6">
    <source>
        <dbReference type="SAM" id="Phobius"/>
    </source>
</evidence>
<evidence type="ECO:0000313" key="8">
    <source>
        <dbReference type="EMBL" id="AXX97932.1"/>
    </source>
</evidence>
<sequence length="285" mass="30559">MSTTARAAIWMIGAILSFSSLAVAGRTVSAELDTFELLFYRSVIGIVIVTGVAAMAGTLPQVNRHRIGTHLLRNIAHFAGQSLWYFALTVIPLAQVFALEFTSPLWVVLLSPLLLGERLTPFRLMVTALGFVGILIITRPGAETLNWGVAAAALAAVCFATTSIFTKRLTRDVSLTGILFWLVVMQSVMGLAVAGYDGEIRIPSSAIWPWLLWIGLAGLIAHFCLTKALSIAPASTVGPLDFARLPLIAVVGAIFYGEALDIYVFAGAALIFAANYLNIRYSQSG</sequence>
<keyword evidence="9" id="KW-1185">Reference proteome</keyword>
<dbReference type="PANTHER" id="PTHR22911:SF6">
    <property type="entry name" value="SOLUTE CARRIER FAMILY 35 MEMBER G1"/>
    <property type="match status" value="1"/>
</dbReference>
<feature type="domain" description="EamA" evidence="7">
    <location>
        <begin position="7"/>
        <end position="138"/>
    </location>
</feature>
<reference evidence="8 9" key="1">
    <citation type="submission" date="2018-09" db="EMBL/GenBank/DDBJ databases">
        <title>Profundibacter amoris BAR1 gen. nov., sp. nov., a new member of the Roseobacter clade isolated at Lokis Castle Vent Field on the Arctic Mid-Oceanic Ridge.</title>
        <authorList>
            <person name="Le Moine Bauer S."/>
            <person name="Sjoeberg A.G."/>
            <person name="L'Haridon S."/>
            <person name="Stokke R."/>
            <person name="Roalkvam I."/>
            <person name="Steen I.H."/>
            <person name="Dahle H."/>
        </authorList>
    </citation>
    <scope>NUCLEOTIDE SEQUENCE [LARGE SCALE GENOMIC DNA]</scope>
    <source>
        <strain evidence="8 9">BAR1</strain>
    </source>
</reference>
<feature type="transmembrane region" description="Helical" evidence="6">
    <location>
        <begin position="178"/>
        <end position="195"/>
    </location>
</feature>